<feature type="active site" description="Proton donor" evidence="9">
    <location>
        <position position="131"/>
    </location>
</feature>
<dbReference type="EMBL" id="MBEV02000022">
    <property type="protein sequence ID" value="MUP08002.1"/>
    <property type="molecule type" value="Genomic_DNA"/>
</dbReference>
<dbReference type="RefSeq" id="WP_060719866.1">
    <property type="nucleotide sequence ID" value="NZ_CP055265.1"/>
</dbReference>
<evidence type="ECO:0000256" key="8">
    <source>
        <dbReference type="ARBA" id="ARBA00023244"/>
    </source>
</evidence>
<dbReference type="GO" id="GO:0005737">
    <property type="term" value="C:cytoplasm"/>
    <property type="evidence" value="ECO:0007669"/>
    <property type="project" value="UniProtKB-SubCell"/>
</dbReference>
<dbReference type="PROSITE" id="PS01021">
    <property type="entry name" value="COPROGEN_OXIDASE"/>
    <property type="match status" value="1"/>
</dbReference>
<comment type="pathway">
    <text evidence="1 9">Porphyrin-containing compound metabolism; protoporphyrin-IX biosynthesis; protoporphyrinogen-IX from coproporphyrinogen-III (O2 route): step 1/1.</text>
</comment>
<accession>A0A125P1T7</accession>
<organism evidence="10 13">
    <name type="scientific">Agrobacterium vitis</name>
    <name type="common">Rhizobium vitis</name>
    <dbReference type="NCBI Taxonomy" id="373"/>
    <lineage>
        <taxon>Bacteria</taxon>
        <taxon>Pseudomonadati</taxon>
        <taxon>Pseudomonadota</taxon>
        <taxon>Alphaproteobacteria</taxon>
        <taxon>Hyphomicrobiales</taxon>
        <taxon>Rhizobiaceae</taxon>
        <taxon>Rhizobium/Agrobacterium group</taxon>
        <taxon>Agrobacterium</taxon>
    </lineage>
</organism>
<feature type="binding site" evidence="9">
    <location>
        <position position="169"/>
    </location>
    <ligand>
        <name>a divalent metal cation</name>
        <dbReference type="ChEBI" id="CHEBI:60240"/>
    </ligand>
</feature>
<dbReference type="PANTHER" id="PTHR10755">
    <property type="entry name" value="COPROPORPHYRINOGEN III OXIDASE, MITOCHONDRIAL"/>
    <property type="match status" value="1"/>
</dbReference>
<dbReference type="InterPro" id="IPR036406">
    <property type="entry name" value="Coprogen_oxidase_aer_sf"/>
</dbReference>
<evidence type="ECO:0000256" key="9">
    <source>
        <dbReference type="HAMAP-Rule" id="MF_00333"/>
    </source>
</evidence>
<keyword evidence="6 9" id="KW-0560">Oxidoreductase</keyword>
<feature type="binding site" evidence="9">
    <location>
        <begin position="287"/>
        <end position="289"/>
    </location>
    <ligand>
        <name>substrate</name>
    </ligand>
</feature>
<comment type="subcellular location">
    <subcellularLocation>
        <location evidence="9">Cytoplasm</location>
    </subcellularLocation>
</comment>
<keyword evidence="7 9" id="KW-0350">Heme biosynthesis</keyword>
<feature type="binding site" evidence="9">
    <location>
        <begin position="133"/>
        <end position="135"/>
    </location>
    <ligand>
        <name>substrate</name>
    </ligand>
</feature>
<dbReference type="InterPro" id="IPR018375">
    <property type="entry name" value="Coprogen_oxidase_CS"/>
</dbReference>
<evidence type="ECO:0000313" key="10">
    <source>
        <dbReference type="EMBL" id="KAA3525287.1"/>
    </source>
</evidence>
<dbReference type="Gene3D" id="3.40.1500.10">
    <property type="entry name" value="Coproporphyrinogen III oxidase, aerobic"/>
    <property type="match status" value="1"/>
</dbReference>
<dbReference type="Proteomes" id="UP000175993">
    <property type="component" value="Unassembled WGS sequence"/>
</dbReference>
<evidence type="ECO:0000256" key="6">
    <source>
        <dbReference type="ARBA" id="ARBA00023002"/>
    </source>
</evidence>
<feature type="region of interest" description="Important for dimerization" evidence="9">
    <location>
        <begin position="269"/>
        <end position="304"/>
    </location>
</feature>
<feature type="binding site" evidence="9">
    <location>
        <position position="131"/>
    </location>
    <ligand>
        <name>a divalent metal cation</name>
        <dbReference type="ChEBI" id="CHEBI:60240"/>
    </ligand>
</feature>
<comment type="caution">
    <text evidence="10">The sequence shown here is derived from an EMBL/GenBank/DDBJ whole genome shotgun (WGS) entry which is preliminary data.</text>
</comment>
<dbReference type="PIRSF" id="PIRSF000166">
    <property type="entry name" value="Coproporphyri_ox"/>
    <property type="match status" value="1"/>
</dbReference>
<evidence type="ECO:0000256" key="5">
    <source>
        <dbReference type="ARBA" id="ARBA00022723"/>
    </source>
</evidence>
<proteinExistence type="inferred from homology"/>
<feature type="binding site" evidence="9">
    <location>
        <position position="117"/>
    </location>
    <ligand>
        <name>substrate</name>
    </ligand>
</feature>
<keyword evidence="8 9" id="KW-0627">Porphyrin biosynthesis</keyword>
<evidence type="ECO:0000256" key="2">
    <source>
        <dbReference type="ARBA" id="ARBA00010644"/>
    </source>
</evidence>
<feature type="site" description="Important for dimerization" evidence="9">
    <location>
        <position position="200"/>
    </location>
</feature>
<gene>
    <name evidence="9 11" type="primary">hemF</name>
    <name evidence="11" type="ORF">BBI04_024795</name>
    <name evidence="10" type="ORF">DXT89_18320</name>
</gene>
<comment type="similarity">
    <text evidence="2 9">Belongs to the aerobic coproporphyrinogen-III oxidase family.</text>
</comment>
<reference evidence="10 13" key="1">
    <citation type="submission" date="2018-08" db="EMBL/GenBank/DDBJ databases">
        <title>Genome sequencing of Agrobacterium vitis strain ICMP 10754.</title>
        <authorList>
            <person name="Visnovsky S.B."/>
            <person name="Pitman A.R."/>
        </authorList>
    </citation>
    <scope>NUCLEOTIDE SEQUENCE [LARGE SCALE GENOMIC DNA]</scope>
    <source>
        <strain evidence="10 13">ICMP 10754</strain>
    </source>
</reference>
<evidence type="ECO:0000256" key="3">
    <source>
        <dbReference type="ARBA" id="ARBA00011738"/>
    </source>
</evidence>
<evidence type="ECO:0000256" key="1">
    <source>
        <dbReference type="ARBA" id="ARBA00005168"/>
    </source>
</evidence>
<evidence type="ECO:0000256" key="4">
    <source>
        <dbReference type="ARBA" id="ARBA00022490"/>
    </source>
</evidence>
<evidence type="ECO:0000313" key="13">
    <source>
        <dbReference type="Proteomes" id="UP000436911"/>
    </source>
</evidence>
<sequence>MQRPILPKGLPEDIEAKKATARAWFESLRDQICRSFEALEDELTGPLSEREPGRFVPKDWQREEGLGGGGRMSMMNGRVFEKVGVHTSTVHGEFSPEFRKQMPGAEEDPRFWASGISLIAHPCNPHVPAVHMNTRMVVTTSQWFGGGADLTPVLDRRRTQEDADTVAFHAALESACSAHPDIADYPHYKAWCEEYFFLPHRQEPRGIGGIFFDWLHAGEKFDLWAANFAFVQDVGRKFASVYPDLVRRNFNTPWTDEDREEQLVRRGRYVEFNLLYDRGTIFGLKTGGNVESILSSLPPLVRWP</sequence>
<evidence type="ECO:0000313" key="11">
    <source>
        <dbReference type="EMBL" id="MUP08002.1"/>
    </source>
</evidence>
<evidence type="ECO:0000256" key="7">
    <source>
        <dbReference type="ARBA" id="ARBA00023133"/>
    </source>
</evidence>
<dbReference type="PANTHER" id="PTHR10755:SF0">
    <property type="entry name" value="OXYGEN-DEPENDENT COPROPORPHYRINOGEN-III OXIDASE, MITOCHONDRIAL"/>
    <property type="match status" value="1"/>
</dbReference>
<keyword evidence="5 9" id="KW-0479">Metal-binding</keyword>
<dbReference type="EC" id="1.3.3.3" evidence="9"/>
<dbReference type="SUPFAM" id="SSF102886">
    <property type="entry name" value="Coproporphyrinogen III oxidase"/>
    <property type="match status" value="1"/>
</dbReference>
<protein>
    <recommendedName>
        <fullName evidence="9">Oxygen-dependent coproporphyrinogen-III oxidase</fullName>
        <shortName evidence="9">CPO</shortName>
        <shortName evidence="9">Coprogen oxidase</shortName>
        <shortName evidence="9">Coproporphyrinogenase</shortName>
        <ecNumber evidence="9">1.3.3.3</ecNumber>
    </recommendedName>
</protein>
<comment type="catalytic activity">
    <reaction evidence="9">
        <text>coproporphyrinogen III + O2 + 2 H(+) = protoporphyrinogen IX + 2 CO2 + 2 H2O</text>
        <dbReference type="Rhea" id="RHEA:18257"/>
        <dbReference type="ChEBI" id="CHEBI:15377"/>
        <dbReference type="ChEBI" id="CHEBI:15378"/>
        <dbReference type="ChEBI" id="CHEBI:15379"/>
        <dbReference type="ChEBI" id="CHEBI:16526"/>
        <dbReference type="ChEBI" id="CHEBI:57307"/>
        <dbReference type="ChEBI" id="CHEBI:57309"/>
        <dbReference type="EC" id="1.3.3.3"/>
    </reaction>
</comment>
<reference evidence="11 12" key="2">
    <citation type="submission" date="2019-11" db="EMBL/GenBank/DDBJ databases">
        <title>Whole-genome sequencing of Allorhizobium vitis.</title>
        <authorList>
            <person name="Gan H.M."/>
            <person name="Savka M.A."/>
        </authorList>
    </citation>
    <scope>NUCLEOTIDE SEQUENCE [LARGE SCALE GENOMIC DNA]</scope>
    <source>
        <strain evidence="11 12">AB4</strain>
    </source>
</reference>
<dbReference type="Proteomes" id="UP000436911">
    <property type="component" value="Unassembled WGS sequence"/>
</dbReference>
<name>A0A125P1T7_AGRVI</name>
<dbReference type="Pfam" id="PF01218">
    <property type="entry name" value="Coprogen_oxidas"/>
    <property type="match status" value="1"/>
</dbReference>
<dbReference type="GO" id="GO:0042803">
    <property type="term" value="F:protein homodimerization activity"/>
    <property type="evidence" value="ECO:0007669"/>
    <property type="project" value="UniProtKB-UniRule"/>
</dbReference>
<dbReference type="GeneID" id="60684460"/>
<comment type="function">
    <text evidence="9">Involved in the heme biosynthesis. Catalyzes the aerobic oxidative decarboxylation of propionate groups of rings A and B of coproporphyrinogen-III to yield the vinyl groups in protoporphyrinogen-IX.</text>
</comment>
<dbReference type="HAMAP" id="MF_00333">
    <property type="entry name" value="Coprogen_oxidas"/>
    <property type="match status" value="1"/>
</dbReference>
<comment type="subunit">
    <text evidence="3 9">Homodimer.</text>
</comment>
<dbReference type="OrthoDB" id="9777553at2"/>
<dbReference type="FunFam" id="3.40.1500.10:FF:000005">
    <property type="entry name" value="Oxygen-dependent coproporphyrinogen-III oxidase"/>
    <property type="match status" value="1"/>
</dbReference>
<comment type="cofactor">
    <cofactor evidence="9">
        <name>a divalent metal cation</name>
        <dbReference type="ChEBI" id="CHEBI:60240"/>
    </cofactor>
</comment>
<evidence type="ECO:0000313" key="12">
    <source>
        <dbReference type="Proteomes" id="UP000175993"/>
    </source>
</evidence>
<dbReference type="EMBL" id="QUSG01000012">
    <property type="protein sequence ID" value="KAA3525287.1"/>
    <property type="molecule type" value="Genomic_DNA"/>
</dbReference>
<feature type="binding site" evidence="9">
    <location>
        <position position="121"/>
    </location>
    <ligand>
        <name>a divalent metal cation</name>
        <dbReference type="ChEBI" id="CHEBI:60240"/>
    </ligand>
</feature>
<dbReference type="UniPathway" id="UPA00251">
    <property type="reaction ID" value="UER00322"/>
</dbReference>
<dbReference type="GO" id="GO:0046872">
    <property type="term" value="F:metal ion binding"/>
    <property type="evidence" value="ECO:0007669"/>
    <property type="project" value="UniProtKB-KW"/>
</dbReference>
<dbReference type="NCBIfam" id="NF003727">
    <property type="entry name" value="PRK05330.1"/>
    <property type="match status" value="1"/>
</dbReference>
<dbReference type="GO" id="GO:0004109">
    <property type="term" value="F:coproporphyrinogen oxidase activity"/>
    <property type="evidence" value="ECO:0007669"/>
    <property type="project" value="UniProtKB-UniRule"/>
</dbReference>
<dbReference type="AlphaFoldDB" id="A0A125P1T7"/>
<keyword evidence="4 9" id="KW-0963">Cytoplasm</keyword>
<feature type="binding site" evidence="9">
    <location>
        <position position="200"/>
    </location>
    <ligand>
        <name>a divalent metal cation</name>
        <dbReference type="ChEBI" id="CHEBI:60240"/>
    </ligand>
</feature>
<dbReference type="PRINTS" id="PR00073">
    <property type="entry name" value="COPRGNOXDASE"/>
</dbReference>
<dbReference type="InterPro" id="IPR001260">
    <property type="entry name" value="Coprogen_oxidase_aer"/>
</dbReference>
<dbReference type="GO" id="GO:0006782">
    <property type="term" value="P:protoporphyrinogen IX biosynthetic process"/>
    <property type="evidence" value="ECO:0007669"/>
    <property type="project" value="UniProtKB-UniRule"/>
</dbReference>